<evidence type="ECO:0000256" key="3">
    <source>
        <dbReference type="PROSITE-ProRule" id="PRU00176"/>
    </source>
</evidence>
<keyword evidence="7" id="KW-1185">Reference proteome</keyword>
<organism evidence="6 7">
    <name type="scientific">Owenia fusiformis</name>
    <name type="common">Polychaete worm</name>
    <dbReference type="NCBI Taxonomy" id="6347"/>
    <lineage>
        <taxon>Eukaryota</taxon>
        <taxon>Metazoa</taxon>
        <taxon>Spiralia</taxon>
        <taxon>Lophotrochozoa</taxon>
        <taxon>Annelida</taxon>
        <taxon>Polychaeta</taxon>
        <taxon>Sedentaria</taxon>
        <taxon>Canalipalpata</taxon>
        <taxon>Sabellida</taxon>
        <taxon>Oweniida</taxon>
        <taxon>Oweniidae</taxon>
        <taxon>Owenia</taxon>
    </lineage>
</organism>
<feature type="region of interest" description="Disordered" evidence="4">
    <location>
        <begin position="470"/>
        <end position="652"/>
    </location>
</feature>
<dbReference type="OrthoDB" id="10067824at2759"/>
<evidence type="ECO:0000313" key="6">
    <source>
        <dbReference type="EMBL" id="CAH1799600.1"/>
    </source>
</evidence>
<dbReference type="InterPro" id="IPR012975">
    <property type="entry name" value="NOPS"/>
</dbReference>
<keyword evidence="2 3" id="KW-0694">RNA-binding</keyword>
<dbReference type="PANTHER" id="PTHR23189">
    <property type="entry name" value="RNA RECOGNITION MOTIF-CONTAINING"/>
    <property type="match status" value="1"/>
</dbReference>
<dbReference type="InterPro" id="IPR000504">
    <property type="entry name" value="RRM_dom"/>
</dbReference>
<feature type="domain" description="RRM" evidence="5">
    <location>
        <begin position="183"/>
        <end position="264"/>
    </location>
</feature>
<feature type="compositionally biased region" description="Gly residues" evidence="4">
    <location>
        <begin position="555"/>
        <end position="564"/>
    </location>
</feature>
<evidence type="ECO:0000256" key="2">
    <source>
        <dbReference type="ARBA" id="ARBA00022884"/>
    </source>
</evidence>
<keyword evidence="1" id="KW-0677">Repeat</keyword>
<feature type="compositionally biased region" description="Gly residues" evidence="4">
    <location>
        <begin position="473"/>
        <end position="484"/>
    </location>
</feature>
<dbReference type="Gene3D" id="3.30.70.330">
    <property type="match status" value="2"/>
</dbReference>
<evidence type="ECO:0000256" key="4">
    <source>
        <dbReference type="SAM" id="MobiDB-lite"/>
    </source>
</evidence>
<gene>
    <name evidence="6" type="ORF">OFUS_LOCUS23590</name>
</gene>
<dbReference type="AlphaFoldDB" id="A0A8S4PZ65"/>
<dbReference type="PROSITE" id="PS50102">
    <property type="entry name" value="RRM"/>
    <property type="match status" value="2"/>
</dbReference>
<dbReference type="Pfam" id="PF00076">
    <property type="entry name" value="RRM_1"/>
    <property type="match status" value="2"/>
</dbReference>
<dbReference type="EMBL" id="CAIIXF020000011">
    <property type="protein sequence ID" value="CAH1799600.1"/>
    <property type="molecule type" value="Genomic_DNA"/>
</dbReference>
<feature type="region of interest" description="Disordered" evidence="4">
    <location>
        <begin position="364"/>
        <end position="407"/>
    </location>
</feature>
<proteinExistence type="predicted"/>
<feature type="compositionally biased region" description="Basic and acidic residues" evidence="4">
    <location>
        <begin position="629"/>
        <end position="641"/>
    </location>
</feature>
<dbReference type="InterPro" id="IPR035979">
    <property type="entry name" value="RBD_domain_sf"/>
</dbReference>
<accession>A0A8S4PZ65</accession>
<dbReference type="FunFam" id="3.30.70.330:FF:000043">
    <property type="entry name" value="paraspeckle component 1 isoform X1"/>
    <property type="match status" value="1"/>
</dbReference>
<feature type="compositionally biased region" description="Gly residues" evidence="4">
    <location>
        <begin position="589"/>
        <end position="626"/>
    </location>
</feature>
<feature type="domain" description="RRM" evidence="5">
    <location>
        <begin position="109"/>
        <end position="181"/>
    </location>
</feature>
<dbReference type="Pfam" id="PF08075">
    <property type="entry name" value="NOPS"/>
    <property type="match status" value="1"/>
</dbReference>
<feature type="compositionally biased region" description="Basic and acidic residues" evidence="4">
    <location>
        <begin position="14"/>
        <end position="100"/>
    </location>
</feature>
<sequence length="692" mass="77429">MVGQAVRKSAAADFEVKKENERRSIGSNGKNDRDTNPSPRDENKTGRNDRPSDNRRDDRNRDTQKDRRDDRDRDNRRDRDRTSTTKEDTNSKTETKEGEKVEKKFTGRCRLFVGNLTSDITEREFRDLFKPFGECSEPYLNQARGFGFIKLDTRQHAEAAKHALDGTARKLKILRVRFATHGAALKVKNLSQCVSNELLEKAFSQFGEVERAIVIVDDRGRSTGEGIVEFARKPGASQALSRISEGVFLLTTSPRPVVVEPLEQKDEEDGLPERYMQKNQNFQKEREEPPRFASIGSFEFEFAQRWKQLHVMKKEQEENLQKQVNEAIEKLEMDMENAIHEQKAHLLRQDLMRRQEELRRLEEMRQEQQMRRQNDELRRNEERRRQEEMMRQQQEEMRQRRGGNMDSMGMGMGGGMNMRGGNNRQREEEMLRQQQEEIMHRRQMEMGGGNNMGGNRQDDIMMQQEKAMREMQGGRGGGRGGGGAPPMQPPPQPPASLRGGVQGAGGMQGGQQGYGGGMGSQGQMGMMGGGGSQQSGSSGNPARQSRFDQPAPSMGGSGNRGSGGNFNQYGNQGGSGMNMGGSNTKYGNQGMGMGGGNMGGGRDGQGMGGNMGGGGSGGMQRGGGNGMDQRGDRMMDRRDNRSGGGDGYDGYDQKRQRSFKVLVPDFTTILRKGFQWKVSLQFHICSHNEIAS</sequence>
<dbReference type="SMART" id="SM00360">
    <property type="entry name" value="RRM"/>
    <property type="match status" value="2"/>
</dbReference>
<evidence type="ECO:0000313" key="7">
    <source>
        <dbReference type="Proteomes" id="UP000749559"/>
    </source>
</evidence>
<feature type="compositionally biased region" description="Gly residues" evidence="4">
    <location>
        <begin position="500"/>
        <end position="533"/>
    </location>
</feature>
<feature type="compositionally biased region" description="Basic and acidic residues" evidence="4">
    <location>
        <begin position="364"/>
        <end position="399"/>
    </location>
</feature>
<dbReference type="CDD" id="cd12333">
    <property type="entry name" value="RRM2_p54nrb_like"/>
    <property type="match status" value="1"/>
</dbReference>
<evidence type="ECO:0000256" key="1">
    <source>
        <dbReference type="ARBA" id="ARBA00022737"/>
    </source>
</evidence>
<feature type="region of interest" description="Disordered" evidence="4">
    <location>
        <begin position="1"/>
        <end position="100"/>
    </location>
</feature>
<dbReference type="InterPro" id="IPR012677">
    <property type="entry name" value="Nucleotide-bd_a/b_plait_sf"/>
</dbReference>
<dbReference type="Proteomes" id="UP000749559">
    <property type="component" value="Unassembled WGS sequence"/>
</dbReference>
<comment type="caution">
    <text evidence="6">The sequence shown here is derived from an EMBL/GenBank/DDBJ whole genome shotgun (WGS) entry which is preliminary data.</text>
</comment>
<name>A0A8S4PZ65_OWEFU</name>
<dbReference type="CDD" id="cd12931">
    <property type="entry name" value="eNOPS_SF"/>
    <property type="match status" value="1"/>
</dbReference>
<protein>
    <recommendedName>
        <fullName evidence="5">RRM domain-containing protein</fullName>
    </recommendedName>
</protein>
<dbReference type="SUPFAM" id="SSF54928">
    <property type="entry name" value="RNA-binding domain, RBD"/>
    <property type="match status" value="1"/>
</dbReference>
<reference evidence="6" key="1">
    <citation type="submission" date="2022-03" db="EMBL/GenBank/DDBJ databases">
        <authorList>
            <person name="Martin C."/>
        </authorList>
    </citation>
    <scope>NUCLEOTIDE SEQUENCE</scope>
</reference>
<dbReference type="GO" id="GO:0003723">
    <property type="term" value="F:RNA binding"/>
    <property type="evidence" value="ECO:0007669"/>
    <property type="project" value="UniProtKB-UniRule"/>
</dbReference>
<evidence type="ECO:0000259" key="5">
    <source>
        <dbReference type="PROSITE" id="PS50102"/>
    </source>
</evidence>
<dbReference type="Gene3D" id="6.10.250.1170">
    <property type="match status" value="1"/>
</dbReference>